<keyword evidence="4" id="KW-1185">Reference proteome</keyword>
<dbReference type="AlphaFoldDB" id="A0A9W8LYE8"/>
<comment type="caution">
    <text evidence="3">The sequence shown here is derived from an EMBL/GenBank/DDBJ whole genome shotgun (WGS) entry which is preliminary data.</text>
</comment>
<gene>
    <name evidence="3" type="ORF">IWW36_004830</name>
</gene>
<dbReference type="Proteomes" id="UP001139887">
    <property type="component" value="Unassembled WGS sequence"/>
</dbReference>
<accession>A0A9W8LYE8</accession>
<feature type="compositionally biased region" description="Basic and acidic residues" evidence="1">
    <location>
        <begin position="92"/>
        <end position="104"/>
    </location>
</feature>
<feature type="compositionally biased region" description="Polar residues" evidence="1">
    <location>
        <begin position="216"/>
        <end position="227"/>
    </location>
</feature>
<dbReference type="InterPro" id="IPR022226">
    <property type="entry name" value="DUF3752"/>
</dbReference>
<organism evidence="3 4">
    <name type="scientific">Coemansia brasiliensis</name>
    <dbReference type="NCBI Taxonomy" id="2650707"/>
    <lineage>
        <taxon>Eukaryota</taxon>
        <taxon>Fungi</taxon>
        <taxon>Fungi incertae sedis</taxon>
        <taxon>Zoopagomycota</taxon>
        <taxon>Kickxellomycotina</taxon>
        <taxon>Kickxellomycetes</taxon>
        <taxon>Kickxellales</taxon>
        <taxon>Kickxellaceae</taxon>
        <taxon>Coemansia</taxon>
    </lineage>
</organism>
<feature type="compositionally biased region" description="Basic and acidic residues" evidence="1">
    <location>
        <begin position="178"/>
        <end position="214"/>
    </location>
</feature>
<feature type="domain" description="DUF3752" evidence="2">
    <location>
        <begin position="112"/>
        <end position="230"/>
    </location>
</feature>
<sequence length="247" mass="28003">MSGIGPQIPPEIAAKLGIQIGSRSNDEPQDCSTKHVEIGPTMPSNNATNPSNEDEESSDEEGVGPSLELAGCSNEQAHQQTLTKLDAQMESDQIKPKQATREEWMLVPPSAKSGKAAQDTAMFDESWTQTPHEKRKRTEQKTKGPQPKTSPSTQKKRKEDEEKAHWVNEYNQTQRPKTLMEMHQESKKQKSKDKKTSKQDEWSRRRFDRDRDLRATTVSSRRQQNAVQDALESLSDKYVPGKKRSFL</sequence>
<proteinExistence type="predicted"/>
<dbReference type="InterPro" id="IPR046331">
    <property type="entry name" value="GPAM1-like"/>
</dbReference>
<evidence type="ECO:0000313" key="3">
    <source>
        <dbReference type="EMBL" id="KAJ2845316.1"/>
    </source>
</evidence>
<feature type="region of interest" description="Disordered" evidence="1">
    <location>
        <begin position="20"/>
        <end position="229"/>
    </location>
</feature>
<evidence type="ECO:0000259" key="2">
    <source>
        <dbReference type="Pfam" id="PF12572"/>
    </source>
</evidence>
<evidence type="ECO:0000313" key="4">
    <source>
        <dbReference type="Proteomes" id="UP001139887"/>
    </source>
</evidence>
<dbReference type="EMBL" id="JANBUW010000832">
    <property type="protein sequence ID" value="KAJ2845316.1"/>
    <property type="molecule type" value="Genomic_DNA"/>
</dbReference>
<feature type="compositionally biased region" description="Basic and acidic residues" evidence="1">
    <location>
        <begin position="157"/>
        <end position="166"/>
    </location>
</feature>
<dbReference type="PANTHER" id="PTHR46370:SF1">
    <property type="entry name" value="GPALPP MOTIFS-CONTAINING PROTEIN 1"/>
    <property type="match status" value="1"/>
</dbReference>
<dbReference type="Pfam" id="PF12572">
    <property type="entry name" value="DUF3752"/>
    <property type="match status" value="1"/>
</dbReference>
<protein>
    <recommendedName>
        <fullName evidence="2">DUF3752 domain-containing protein</fullName>
    </recommendedName>
</protein>
<dbReference type="OrthoDB" id="73491at2759"/>
<name>A0A9W8LYE8_9FUNG</name>
<dbReference type="PANTHER" id="PTHR46370">
    <property type="entry name" value="GPALPP MOTIFS-CONTAINING PROTEIN 1"/>
    <property type="match status" value="1"/>
</dbReference>
<feature type="compositionally biased region" description="Polar residues" evidence="1">
    <location>
        <begin position="73"/>
        <end position="83"/>
    </location>
</feature>
<feature type="compositionally biased region" description="Polar residues" evidence="1">
    <location>
        <begin position="42"/>
        <end position="51"/>
    </location>
</feature>
<evidence type="ECO:0000256" key="1">
    <source>
        <dbReference type="SAM" id="MobiDB-lite"/>
    </source>
</evidence>
<feature type="compositionally biased region" description="Acidic residues" evidence="1">
    <location>
        <begin position="52"/>
        <end position="62"/>
    </location>
</feature>
<reference evidence="3" key="1">
    <citation type="submission" date="2022-07" db="EMBL/GenBank/DDBJ databases">
        <title>Phylogenomic reconstructions and comparative analyses of Kickxellomycotina fungi.</title>
        <authorList>
            <person name="Reynolds N.K."/>
            <person name="Stajich J.E."/>
            <person name="Barry K."/>
            <person name="Grigoriev I.V."/>
            <person name="Crous P."/>
            <person name="Smith M.E."/>
        </authorList>
    </citation>
    <scope>NUCLEOTIDE SEQUENCE</scope>
    <source>
        <strain evidence="3">NRRL 1566</strain>
    </source>
</reference>